<feature type="compositionally biased region" description="Basic residues" evidence="1">
    <location>
        <begin position="94"/>
        <end position="104"/>
    </location>
</feature>
<feature type="compositionally biased region" description="Basic and acidic residues" evidence="1">
    <location>
        <begin position="144"/>
        <end position="163"/>
    </location>
</feature>
<dbReference type="AlphaFoldDB" id="A0AAE1R2C7"/>
<organism evidence="2 3">
    <name type="scientific">Anisodus tanguticus</name>
    <dbReference type="NCBI Taxonomy" id="243964"/>
    <lineage>
        <taxon>Eukaryota</taxon>
        <taxon>Viridiplantae</taxon>
        <taxon>Streptophyta</taxon>
        <taxon>Embryophyta</taxon>
        <taxon>Tracheophyta</taxon>
        <taxon>Spermatophyta</taxon>
        <taxon>Magnoliopsida</taxon>
        <taxon>eudicotyledons</taxon>
        <taxon>Gunneridae</taxon>
        <taxon>Pentapetalae</taxon>
        <taxon>asterids</taxon>
        <taxon>lamiids</taxon>
        <taxon>Solanales</taxon>
        <taxon>Solanaceae</taxon>
        <taxon>Solanoideae</taxon>
        <taxon>Hyoscyameae</taxon>
        <taxon>Anisodus</taxon>
    </lineage>
</organism>
<comment type="caution">
    <text evidence="2">The sequence shown here is derived from an EMBL/GenBank/DDBJ whole genome shotgun (WGS) entry which is preliminary data.</text>
</comment>
<feature type="region of interest" description="Disordered" evidence="1">
    <location>
        <begin position="46"/>
        <end position="68"/>
    </location>
</feature>
<keyword evidence="3" id="KW-1185">Reference proteome</keyword>
<evidence type="ECO:0000313" key="2">
    <source>
        <dbReference type="EMBL" id="KAK4343656.1"/>
    </source>
</evidence>
<protein>
    <submittedName>
        <fullName evidence="2">Uncharacterized protein</fullName>
    </submittedName>
</protein>
<accession>A0AAE1R2C7</accession>
<name>A0AAE1R2C7_9SOLA</name>
<dbReference type="EMBL" id="JAVYJV010000020">
    <property type="protein sequence ID" value="KAK4343656.1"/>
    <property type="molecule type" value="Genomic_DNA"/>
</dbReference>
<evidence type="ECO:0000313" key="3">
    <source>
        <dbReference type="Proteomes" id="UP001291623"/>
    </source>
</evidence>
<proteinExistence type="predicted"/>
<feature type="region of interest" description="Disordered" evidence="1">
    <location>
        <begin position="85"/>
        <end position="163"/>
    </location>
</feature>
<gene>
    <name evidence="2" type="ORF">RND71_036750</name>
</gene>
<dbReference type="Proteomes" id="UP001291623">
    <property type="component" value="Unassembled WGS sequence"/>
</dbReference>
<reference evidence="2" key="1">
    <citation type="submission" date="2023-12" db="EMBL/GenBank/DDBJ databases">
        <title>Genome assembly of Anisodus tanguticus.</title>
        <authorList>
            <person name="Wang Y.-J."/>
        </authorList>
    </citation>
    <scope>NUCLEOTIDE SEQUENCE</scope>
    <source>
        <strain evidence="2">KB-2021</strain>
        <tissue evidence="2">Leaf</tissue>
    </source>
</reference>
<evidence type="ECO:0000256" key="1">
    <source>
        <dbReference type="SAM" id="MobiDB-lite"/>
    </source>
</evidence>
<sequence>MAGLGGFDVIGDGGSMVQDVRAIALVIVGAYALVSTFDSYLKGSSLNRPEPNDAPKSSGPPPITPKPHRINTIFYVTAITIPEINSPSDSTIRNTHRFAVRRRPKPNDAPKFGSPPPITPKPHRINTIFDHSKNHKNQNSQNKFSERFDDLKHASIRFPEKQD</sequence>